<name>A0ABW5DVH6_9PROT</name>
<dbReference type="EMBL" id="JBHUIP010000011">
    <property type="protein sequence ID" value="MFD2263481.1"/>
    <property type="molecule type" value="Genomic_DNA"/>
</dbReference>
<organism evidence="1 2">
    <name type="scientific">Lacibacterium aquatile</name>
    <dbReference type="NCBI Taxonomy" id="1168082"/>
    <lineage>
        <taxon>Bacteria</taxon>
        <taxon>Pseudomonadati</taxon>
        <taxon>Pseudomonadota</taxon>
        <taxon>Alphaproteobacteria</taxon>
        <taxon>Rhodospirillales</taxon>
        <taxon>Rhodospirillaceae</taxon>
    </lineage>
</organism>
<gene>
    <name evidence="1" type="ORF">ACFSM5_11325</name>
</gene>
<keyword evidence="2" id="KW-1185">Reference proteome</keyword>
<evidence type="ECO:0000313" key="2">
    <source>
        <dbReference type="Proteomes" id="UP001597295"/>
    </source>
</evidence>
<proteinExistence type="predicted"/>
<dbReference type="RefSeq" id="WP_379876492.1">
    <property type="nucleotide sequence ID" value="NZ_JBHUIP010000011.1"/>
</dbReference>
<dbReference type="Proteomes" id="UP001597295">
    <property type="component" value="Unassembled WGS sequence"/>
</dbReference>
<reference evidence="2" key="1">
    <citation type="journal article" date="2019" name="Int. J. Syst. Evol. Microbiol.">
        <title>The Global Catalogue of Microorganisms (GCM) 10K type strain sequencing project: providing services to taxonomists for standard genome sequencing and annotation.</title>
        <authorList>
            <consortium name="The Broad Institute Genomics Platform"/>
            <consortium name="The Broad Institute Genome Sequencing Center for Infectious Disease"/>
            <person name="Wu L."/>
            <person name="Ma J."/>
        </authorList>
    </citation>
    <scope>NUCLEOTIDE SEQUENCE [LARGE SCALE GENOMIC DNA]</scope>
    <source>
        <strain evidence="2">CGMCC 1.19062</strain>
    </source>
</reference>
<comment type="caution">
    <text evidence="1">The sequence shown here is derived from an EMBL/GenBank/DDBJ whole genome shotgun (WGS) entry which is preliminary data.</text>
</comment>
<evidence type="ECO:0000313" key="1">
    <source>
        <dbReference type="EMBL" id="MFD2263481.1"/>
    </source>
</evidence>
<sequence length="221" mass="24390">MFLQTASVAERVNHFRKERLQIIAANAGPVRLADQEDKIIIHLISLTEQQPIDLSVAMKQRELFSPISDTSGIPRFNLDGLCSFRSGTDCHGYTQLFREGHIEATRVGLVRNYQRAPAISAEEIRDLLLKHVPKFINGLRVIGINPPIYIGVSLQGTYGAKVICTNDTFFITDSVSPLAVSEVLLPICILEDFGTDESYRGTLKPALDALWNAGGFSSYPG</sequence>
<accession>A0ABW5DVH6</accession>
<protein>
    <submittedName>
        <fullName evidence="1">Uncharacterized protein</fullName>
    </submittedName>
</protein>